<sequence length="62" mass="6800">MKKRAALIPQADATRLFRAARAAGYGSARITVRPDGTIEVEASETPAERPTQDSNSWDEVLR</sequence>
<dbReference type="RefSeq" id="WP_161708907.1">
    <property type="nucleotide sequence ID" value="NZ_JAABLQ010000001.1"/>
</dbReference>
<gene>
    <name evidence="2" type="ORF">GWI72_13475</name>
</gene>
<dbReference type="EMBL" id="JAABLQ010000001">
    <property type="protein sequence ID" value="NBN79282.1"/>
    <property type="molecule type" value="Genomic_DNA"/>
</dbReference>
<evidence type="ECO:0000313" key="3">
    <source>
        <dbReference type="Proteomes" id="UP000586722"/>
    </source>
</evidence>
<evidence type="ECO:0000313" key="2">
    <source>
        <dbReference type="EMBL" id="NBN79282.1"/>
    </source>
</evidence>
<evidence type="ECO:0000256" key="1">
    <source>
        <dbReference type="SAM" id="MobiDB-lite"/>
    </source>
</evidence>
<protein>
    <submittedName>
        <fullName evidence="2">Uncharacterized protein</fullName>
    </submittedName>
</protein>
<organism evidence="2 3">
    <name type="scientific">Pannonibacter tanglangensis</name>
    <dbReference type="NCBI Taxonomy" id="2750084"/>
    <lineage>
        <taxon>Bacteria</taxon>
        <taxon>Pseudomonadati</taxon>
        <taxon>Pseudomonadota</taxon>
        <taxon>Alphaproteobacteria</taxon>
        <taxon>Hyphomicrobiales</taxon>
        <taxon>Stappiaceae</taxon>
        <taxon>Pannonibacter</taxon>
    </lineage>
</organism>
<keyword evidence="3" id="KW-1185">Reference proteome</keyword>
<name>A0A7X5F3U3_9HYPH</name>
<accession>A0A7X5F3U3</accession>
<feature type="compositionally biased region" description="Polar residues" evidence="1">
    <location>
        <begin position="52"/>
        <end position="62"/>
    </location>
</feature>
<dbReference type="Proteomes" id="UP000586722">
    <property type="component" value="Unassembled WGS sequence"/>
</dbReference>
<comment type="caution">
    <text evidence="2">The sequence shown here is derived from an EMBL/GenBank/DDBJ whole genome shotgun (WGS) entry which is preliminary data.</text>
</comment>
<reference evidence="3" key="1">
    <citation type="submission" date="2020-01" db="EMBL/GenBank/DDBJ databases">
        <authorList>
            <person name="Fang Y."/>
            <person name="Sun R."/>
            <person name="Nie L."/>
            <person name="He J."/>
            <person name="Hao L."/>
            <person name="Wang L."/>
            <person name="Su S."/>
            <person name="Lv E."/>
            <person name="Zhang Z."/>
            <person name="Xie R."/>
            <person name="Liu H."/>
        </authorList>
    </citation>
    <scope>NUCLEOTIDE SEQUENCE [LARGE SCALE GENOMIC DNA]</scope>
    <source>
        <strain evidence="3">XCT-53</strain>
    </source>
</reference>
<proteinExistence type="predicted"/>
<dbReference type="AlphaFoldDB" id="A0A7X5F3U3"/>
<feature type="region of interest" description="Disordered" evidence="1">
    <location>
        <begin position="36"/>
        <end position="62"/>
    </location>
</feature>